<organism evidence="1 2">
    <name type="scientific">Haloarcula onubensis</name>
    <dbReference type="NCBI Taxonomy" id="2950539"/>
    <lineage>
        <taxon>Archaea</taxon>
        <taxon>Methanobacteriati</taxon>
        <taxon>Methanobacteriota</taxon>
        <taxon>Stenosarchaea group</taxon>
        <taxon>Halobacteria</taxon>
        <taxon>Halobacteriales</taxon>
        <taxon>Haloarculaceae</taxon>
        <taxon>Haloarcula</taxon>
    </lineage>
</organism>
<dbReference type="EMBL" id="JAMQOS010000001">
    <property type="protein sequence ID" value="MDS0280542.1"/>
    <property type="molecule type" value="Genomic_DNA"/>
</dbReference>
<keyword evidence="2" id="KW-1185">Reference proteome</keyword>
<proteinExistence type="predicted"/>
<dbReference type="Proteomes" id="UP001268864">
    <property type="component" value="Unassembled WGS sequence"/>
</dbReference>
<evidence type="ECO:0000313" key="1">
    <source>
        <dbReference type="EMBL" id="MDS0280542.1"/>
    </source>
</evidence>
<comment type="caution">
    <text evidence="1">The sequence shown here is derived from an EMBL/GenBank/DDBJ whole genome shotgun (WGS) entry which is preliminary data.</text>
</comment>
<dbReference type="PROSITE" id="PS51257">
    <property type="entry name" value="PROKAR_LIPOPROTEIN"/>
    <property type="match status" value="1"/>
</dbReference>
<dbReference type="RefSeq" id="WP_310898390.1">
    <property type="nucleotide sequence ID" value="NZ_JAMQOS010000001.1"/>
</dbReference>
<gene>
    <name evidence="1" type="ORF">NDI86_00295</name>
</gene>
<accession>A0ABU2FII7</accession>
<name>A0ABU2FII7_9EURY</name>
<reference evidence="1 2" key="1">
    <citation type="submission" date="2022-06" db="EMBL/GenBank/DDBJ databases">
        <title>Halomicroarcula sp. a new haloarchaeum isolate from saline soil.</title>
        <authorList>
            <person name="Strakova D."/>
            <person name="Galisteo C."/>
            <person name="Sanchez-Porro C."/>
            <person name="Ventosa A."/>
        </authorList>
    </citation>
    <scope>NUCLEOTIDE SEQUENCE [LARGE SCALE GENOMIC DNA]</scope>
    <source>
        <strain evidence="1 2">S3CR25-11</strain>
    </source>
</reference>
<sequence length="127" mass="12508">MKRRTALKLIGTAGAGASVSGCSGILGGCGPGDDEIGTVTENVNATASAGAAGTVSITGEIRSVGETDIVVDDGTGTAKLTTLFGSAPPRNVDDGDCARASGVPFPAAPDSDYDVRLLVERLGPADD</sequence>
<evidence type="ECO:0000313" key="2">
    <source>
        <dbReference type="Proteomes" id="UP001268864"/>
    </source>
</evidence>
<protein>
    <submittedName>
        <fullName evidence="1">Uncharacterized protein</fullName>
    </submittedName>
</protein>